<comment type="similarity">
    <text evidence="1">Belongs to the Fmt family.</text>
</comment>
<evidence type="ECO:0000256" key="3">
    <source>
        <dbReference type="ARBA" id="ARBA00014185"/>
    </source>
</evidence>
<evidence type="ECO:0000256" key="2">
    <source>
        <dbReference type="ARBA" id="ARBA00012261"/>
    </source>
</evidence>
<dbReference type="SUPFAM" id="SSF50486">
    <property type="entry name" value="FMT C-terminal domain-like"/>
    <property type="match status" value="1"/>
</dbReference>
<dbReference type="InterPro" id="IPR011034">
    <property type="entry name" value="Formyl_transferase-like_C_sf"/>
</dbReference>
<dbReference type="RefSeq" id="XP_028030903.1">
    <property type="nucleotide sequence ID" value="XM_028175102.1"/>
</dbReference>
<dbReference type="Gene3D" id="3.40.50.12230">
    <property type="match status" value="1"/>
</dbReference>
<dbReference type="Proteomes" id="UP000504629">
    <property type="component" value="Unplaced"/>
</dbReference>
<dbReference type="CDD" id="cd08646">
    <property type="entry name" value="FMT_core_Met-tRNA-FMT_N"/>
    <property type="match status" value="1"/>
</dbReference>
<evidence type="ECO:0000256" key="5">
    <source>
        <dbReference type="ARBA" id="ARBA00022917"/>
    </source>
</evidence>
<proteinExistence type="inferred from homology"/>
<dbReference type="InterPro" id="IPR005794">
    <property type="entry name" value="Fmt"/>
</dbReference>
<dbReference type="GeneID" id="114243570"/>
<dbReference type="Pfam" id="PF02911">
    <property type="entry name" value="Formyl_trans_C"/>
    <property type="match status" value="1"/>
</dbReference>
<evidence type="ECO:0000313" key="8">
    <source>
        <dbReference type="Proteomes" id="UP000504629"/>
    </source>
</evidence>
<accession>A0A6J2JNP8</accession>
<dbReference type="InterPro" id="IPR036477">
    <property type="entry name" value="Formyl_transf_N_sf"/>
</dbReference>
<dbReference type="EC" id="2.1.2.9" evidence="2"/>
<organism evidence="8 9">
    <name type="scientific">Bombyx mandarina</name>
    <name type="common">Wild silk moth</name>
    <name type="synonym">Wild silkworm</name>
    <dbReference type="NCBI Taxonomy" id="7092"/>
    <lineage>
        <taxon>Eukaryota</taxon>
        <taxon>Metazoa</taxon>
        <taxon>Ecdysozoa</taxon>
        <taxon>Arthropoda</taxon>
        <taxon>Hexapoda</taxon>
        <taxon>Insecta</taxon>
        <taxon>Pterygota</taxon>
        <taxon>Neoptera</taxon>
        <taxon>Endopterygota</taxon>
        <taxon>Lepidoptera</taxon>
        <taxon>Glossata</taxon>
        <taxon>Ditrysia</taxon>
        <taxon>Bombycoidea</taxon>
        <taxon>Bombycidae</taxon>
        <taxon>Bombycinae</taxon>
        <taxon>Bombyx</taxon>
    </lineage>
</organism>
<sequence>MFPNLYNPILNKIIRQNHILFKQIHTKKCYKFLFFGSDSIALSSLRKVNELMKIRKTTDCLDLVTNNNSTTKLEIEKYAQSENIKTVRWPLQDLQPAEYDMGLIVAFGHLIKIDLLKKFPLGMVNVHPSLLPRWRGAAPIIYTLLHGDEITGVTLMKIKADIFDVGEIISQRKVPVSKNIKLPELTKQLSDIGAEMLVECISTLPKSIENAKPQSEEGVTYAKKINKSISEVNWAQMTSIDIYNLYRAIYGLYALSTKYKDKHLKLFNAFLSDEDTEENLHSPVGTVEYCKKRDAIRILCKDRKYIYFKSLRIVGKKEISALDFYNGYIKNLAVEKRAKVIVGT</sequence>
<feature type="domain" description="Formyl transferase N-terminal" evidence="6">
    <location>
        <begin position="91"/>
        <end position="200"/>
    </location>
</feature>
<evidence type="ECO:0000256" key="1">
    <source>
        <dbReference type="ARBA" id="ARBA00010699"/>
    </source>
</evidence>
<dbReference type="KEGG" id="bman:114243570"/>
<evidence type="ECO:0000259" key="6">
    <source>
        <dbReference type="Pfam" id="PF00551"/>
    </source>
</evidence>
<dbReference type="SUPFAM" id="SSF53328">
    <property type="entry name" value="Formyltransferase"/>
    <property type="match status" value="1"/>
</dbReference>
<evidence type="ECO:0000313" key="9">
    <source>
        <dbReference type="RefSeq" id="XP_028030903.1"/>
    </source>
</evidence>
<dbReference type="GO" id="GO:0005739">
    <property type="term" value="C:mitochondrion"/>
    <property type="evidence" value="ECO:0007669"/>
    <property type="project" value="TreeGrafter"/>
</dbReference>
<dbReference type="OrthoDB" id="10268103at2759"/>
<keyword evidence="5" id="KW-0648">Protein biosynthesis</keyword>
<feature type="domain" description="Formyl transferase C-terminal" evidence="7">
    <location>
        <begin position="224"/>
        <end position="328"/>
    </location>
</feature>
<dbReference type="GO" id="GO:0004479">
    <property type="term" value="F:methionyl-tRNA formyltransferase activity"/>
    <property type="evidence" value="ECO:0007669"/>
    <property type="project" value="UniProtKB-EC"/>
</dbReference>
<dbReference type="PANTHER" id="PTHR11138:SF5">
    <property type="entry name" value="METHIONYL-TRNA FORMYLTRANSFERASE, MITOCHONDRIAL"/>
    <property type="match status" value="1"/>
</dbReference>
<dbReference type="NCBIfam" id="TIGR00460">
    <property type="entry name" value="fmt"/>
    <property type="match status" value="1"/>
</dbReference>
<dbReference type="InterPro" id="IPR002376">
    <property type="entry name" value="Formyl_transf_N"/>
</dbReference>
<dbReference type="InterPro" id="IPR041711">
    <property type="entry name" value="Met-tRNA-FMT_N"/>
</dbReference>
<evidence type="ECO:0000259" key="7">
    <source>
        <dbReference type="Pfam" id="PF02911"/>
    </source>
</evidence>
<name>A0A6J2JNP8_BOMMA</name>
<dbReference type="Pfam" id="PF00551">
    <property type="entry name" value="Formyl_trans_N"/>
    <property type="match status" value="1"/>
</dbReference>
<reference evidence="9" key="1">
    <citation type="submission" date="2025-08" db="UniProtKB">
        <authorList>
            <consortium name="RefSeq"/>
        </authorList>
    </citation>
    <scope>IDENTIFICATION</scope>
    <source>
        <tissue evidence="9">Silk gland</tissue>
    </source>
</reference>
<dbReference type="PANTHER" id="PTHR11138">
    <property type="entry name" value="METHIONYL-TRNA FORMYLTRANSFERASE"/>
    <property type="match status" value="1"/>
</dbReference>
<keyword evidence="4" id="KW-0808">Transferase</keyword>
<dbReference type="InterPro" id="IPR005793">
    <property type="entry name" value="Formyl_trans_C"/>
</dbReference>
<dbReference type="AlphaFoldDB" id="A0A6J2JNP8"/>
<evidence type="ECO:0000256" key="4">
    <source>
        <dbReference type="ARBA" id="ARBA00022679"/>
    </source>
</evidence>
<keyword evidence="8" id="KW-1185">Reference proteome</keyword>
<gene>
    <name evidence="9" type="primary">LOC114243570</name>
</gene>
<protein>
    <recommendedName>
        <fullName evidence="3">Methionyl-tRNA formyltransferase, mitochondrial</fullName>
        <ecNumber evidence="2">2.1.2.9</ecNumber>
    </recommendedName>
</protein>